<evidence type="ECO:0000256" key="8">
    <source>
        <dbReference type="ARBA" id="ARBA00022989"/>
    </source>
</evidence>
<evidence type="ECO:0000259" key="14">
    <source>
        <dbReference type="Pfam" id="PF00852"/>
    </source>
</evidence>
<accession>A0A914VYP9</accession>
<keyword evidence="16" id="KW-1185">Reference proteome</keyword>
<feature type="domain" description="Fucosyltransferase N-terminal" evidence="15">
    <location>
        <begin position="30"/>
        <end position="133"/>
    </location>
</feature>
<evidence type="ECO:0000256" key="11">
    <source>
        <dbReference type="ARBA" id="ARBA00023180"/>
    </source>
</evidence>
<comment type="similarity">
    <text evidence="3 12">Belongs to the glycosyltransferase 10 family.</text>
</comment>
<keyword evidence="11" id="KW-0325">Glycoprotein</keyword>
<name>A0A914VYP9_9BILA</name>
<evidence type="ECO:0000256" key="4">
    <source>
        <dbReference type="ARBA" id="ARBA00022676"/>
    </source>
</evidence>
<dbReference type="EC" id="2.4.1.-" evidence="12"/>
<feature type="compositionally biased region" description="Basic and acidic residues" evidence="13">
    <location>
        <begin position="1"/>
        <end position="12"/>
    </location>
</feature>
<reference evidence="17" key="1">
    <citation type="submission" date="2022-11" db="UniProtKB">
        <authorList>
            <consortium name="WormBaseParasite"/>
        </authorList>
    </citation>
    <scope>IDENTIFICATION</scope>
</reference>
<keyword evidence="9 12" id="KW-0333">Golgi apparatus</keyword>
<evidence type="ECO:0000256" key="3">
    <source>
        <dbReference type="ARBA" id="ARBA00008919"/>
    </source>
</evidence>
<feature type="domain" description="Fucosyltransferase C-terminal" evidence="14">
    <location>
        <begin position="158"/>
        <end position="345"/>
    </location>
</feature>
<protein>
    <recommendedName>
        <fullName evidence="12">Fucosyltransferase</fullName>
        <ecNumber evidence="12">2.4.1.-</ecNumber>
    </recommendedName>
</protein>
<evidence type="ECO:0000256" key="9">
    <source>
        <dbReference type="ARBA" id="ARBA00023034"/>
    </source>
</evidence>
<dbReference type="GO" id="GO:0032580">
    <property type="term" value="C:Golgi cisterna membrane"/>
    <property type="evidence" value="ECO:0007669"/>
    <property type="project" value="UniProtKB-SubCell"/>
</dbReference>
<evidence type="ECO:0000256" key="1">
    <source>
        <dbReference type="ARBA" id="ARBA00004447"/>
    </source>
</evidence>
<evidence type="ECO:0000256" key="6">
    <source>
        <dbReference type="ARBA" id="ARBA00022692"/>
    </source>
</evidence>
<keyword evidence="5 12" id="KW-0808">Transferase</keyword>
<dbReference type="Proteomes" id="UP000887566">
    <property type="component" value="Unplaced"/>
</dbReference>
<keyword evidence="8" id="KW-1133">Transmembrane helix</keyword>
<dbReference type="Pfam" id="PF17039">
    <property type="entry name" value="Glyco_tran_10_N"/>
    <property type="match status" value="1"/>
</dbReference>
<dbReference type="InterPro" id="IPR031481">
    <property type="entry name" value="Glyco_tran_10_N"/>
</dbReference>
<dbReference type="PANTHER" id="PTHR48438">
    <property type="entry name" value="ALPHA-(1,3)-FUCOSYLTRANSFERASE C-RELATED"/>
    <property type="match status" value="1"/>
</dbReference>
<dbReference type="SUPFAM" id="SSF53756">
    <property type="entry name" value="UDP-Glycosyltransferase/glycogen phosphorylase"/>
    <property type="match status" value="1"/>
</dbReference>
<proteinExistence type="inferred from homology"/>
<dbReference type="GO" id="GO:0008417">
    <property type="term" value="F:fucosyltransferase activity"/>
    <property type="evidence" value="ECO:0007669"/>
    <property type="project" value="InterPro"/>
</dbReference>
<evidence type="ECO:0000256" key="5">
    <source>
        <dbReference type="ARBA" id="ARBA00022679"/>
    </source>
</evidence>
<dbReference type="InterPro" id="IPR001503">
    <property type="entry name" value="Glyco_trans_10"/>
</dbReference>
<feature type="region of interest" description="Disordered" evidence="13">
    <location>
        <begin position="1"/>
        <end position="23"/>
    </location>
</feature>
<dbReference type="Pfam" id="PF00852">
    <property type="entry name" value="Glyco_transf_10"/>
    <property type="match status" value="1"/>
</dbReference>
<dbReference type="FunFam" id="3.40.50.11660:FF:000002">
    <property type="entry name" value="Alpha-(1,3)-fucosyltransferase"/>
    <property type="match status" value="1"/>
</dbReference>
<sequence length="366" mass="41932">MTTQRKSLEISPEKPPSVAKSEQVPSSKESVVIVAATKFFRMEISQERFLGHCSLRDKCRITEDKAKVAEADAVVFHNADFSIMSQQNLPRRADQVYVVVNIESPVNSPMHPPNNYINWTMTFRHDSDIWYPYAYFATPDIAHPALTDEELDKIWSQKTKNNIATWLVSNCDTKNDRKLLVTKLIESGLTVDIWGGCGNPAPACAGVSLQSSECVKWLVQPYKFYISFENTNCPDYVTEKFFETLRSRYAIPIVMQRKLYEDLRGDVKVPPNSFIAVDDFKSPAELVKHLNKVGNSKNLYLSYHQWRKEYYVKFDPMDDTGYCELCRRLLQGTNAQKSYADLGAWYGNKPDFCDNGFVHRWLAGAK</sequence>
<evidence type="ECO:0000256" key="12">
    <source>
        <dbReference type="RuleBase" id="RU003832"/>
    </source>
</evidence>
<evidence type="ECO:0000313" key="17">
    <source>
        <dbReference type="WBParaSite" id="PSAMB.scaffold2782size21326.g19132.t1"/>
    </source>
</evidence>
<evidence type="ECO:0000313" key="16">
    <source>
        <dbReference type="Proteomes" id="UP000887566"/>
    </source>
</evidence>
<keyword evidence="7" id="KW-0735">Signal-anchor</keyword>
<dbReference type="PANTHER" id="PTHR48438:SF1">
    <property type="entry name" value="ALPHA-(1,3)-FUCOSYLTRANSFERASE C-RELATED"/>
    <property type="match status" value="1"/>
</dbReference>
<dbReference type="WBParaSite" id="PSAMB.scaffold2782size21326.g19132.t1">
    <property type="protein sequence ID" value="PSAMB.scaffold2782size21326.g19132.t1"/>
    <property type="gene ID" value="PSAMB.scaffold2782size21326.g19132"/>
</dbReference>
<dbReference type="Gene3D" id="3.40.50.11660">
    <property type="entry name" value="Glycosyl transferase family 10, C-terminal domain"/>
    <property type="match status" value="1"/>
</dbReference>
<evidence type="ECO:0000259" key="15">
    <source>
        <dbReference type="Pfam" id="PF17039"/>
    </source>
</evidence>
<evidence type="ECO:0000256" key="7">
    <source>
        <dbReference type="ARBA" id="ARBA00022968"/>
    </source>
</evidence>
<dbReference type="AlphaFoldDB" id="A0A914VYP9"/>
<keyword evidence="4 12" id="KW-0328">Glycosyltransferase</keyword>
<comment type="pathway">
    <text evidence="2">Protein modification; protein glycosylation.</text>
</comment>
<keyword evidence="10" id="KW-0472">Membrane</keyword>
<dbReference type="InterPro" id="IPR055270">
    <property type="entry name" value="Glyco_tran_10_C"/>
</dbReference>
<keyword evidence="6 12" id="KW-0812">Transmembrane</keyword>
<organism evidence="16 17">
    <name type="scientific">Plectus sambesii</name>
    <dbReference type="NCBI Taxonomy" id="2011161"/>
    <lineage>
        <taxon>Eukaryota</taxon>
        <taxon>Metazoa</taxon>
        <taxon>Ecdysozoa</taxon>
        <taxon>Nematoda</taxon>
        <taxon>Chromadorea</taxon>
        <taxon>Plectida</taxon>
        <taxon>Plectina</taxon>
        <taxon>Plectoidea</taxon>
        <taxon>Plectidae</taxon>
        <taxon>Plectus</taxon>
    </lineage>
</organism>
<evidence type="ECO:0000256" key="10">
    <source>
        <dbReference type="ARBA" id="ARBA00023136"/>
    </source>
</evidence>
<comment type="subcellular location">
    <subcellularLocation>
        <location evidence="1 12">Golgi apparatus</location>
        <location evidence="1 12">Golgi stack membrane</location>
        <topology evidence="1 12">Single-pass type II membrane protein</topology>
    </subcellularLocation>
</comment>
<evidence type="ECO:0000256" key="13">
    <source>
        <dbReference type="SAM" id="MobiDB-lite"/>
    </source>
</evidence>
<dbReference type="InterPro" id="IPR038577">
    <property type="entry name" value="GT10-like_C_sf"/>
</dbReference>
<evidence type="ECO:0000256" key="2">
    <source>
        <dbReference type="ARBA" id="ARBA00004922"/>
    </source>
</evidence>